<dbReference type="Gene3D" id="3.90.400.10">
    <property type="entry name" value="Oligo-1,6-glucosidase, Domain 2"/>
    <property type="match status" value="1"/>
</dbReference>
<sequence length="620" mass="71663">MNGALKANGASKGNEASATNTASSDGPDRRWWKEAIIYQIYPASFLDTDGDGFGNVNGITSKLDYLRDLGADILWINPIYKSPQRDMGYDISDYRDIHPPYGTMEDVDRLIAEVKKRDMKIIMDLVVNHTSNQHPWFIESASSKDNPKRNWYIWKKPKYDADGNRQPPNNWSSLIKHTDSGWTYHPETDEYYLSLFSAFQPDLNWEVEEVRKEVHSILRFWLDKGVSGFRMDVINFISKDPKFPDADITDPNKEYQIGKQHFATGPRLMEYLHDMKRSVLSEYESVTVGEAPFISKEEERLAIIRAEGGALNMIFTFEMIELDMDPQVGRFSHRAWNAHDLRDAMTMSYRMIERNGWHTLFCENHDQPRSVSRFCDDSDEHRVASTKLLCTMQITLPGTLYLYQGEELGMRNIPKSWGPEEYKDIESQVWWEQVCEKHPEGSPERDEAKRLLRLKARDNARTPFPWDSTSNGGFSPAGVKTWMRVHEDYPIVNAEAQLAAGRANNRSMLVSPYRFWQRSIDVRKRQSDLFVYGSFETVQDTPSNIFAYRRKMDDQEAITILNFSKHETDFTLPADVEVKLWVLGSYDSLSTEKPKTGVIHLLPWESLLGIVQGDARQLQD</sequence>
<organism evidence="7 8">
    <name type="scientific">Fusarium heterosporum</name>
    <dbReference type="NCBI Taxonomy" id="42747"/>
    <lineage>
        <taxon>Eukaryota</taxon>
        <taxon>Fungi</taxon>
        <taxon>Dikarya</taxon>
        <taxon>Ascomycota</taxon>
        <taxon>Pezizomycotina</taxon>
        <taxon>Sordariomycetes</taxon>
        <taxon>Hypocreomycetidae</taxon>
        <taxon>Hypocreales</taxon>
        <taxon>Nectriaceae</taxon>
        <taxon>Fusarium</taxon>
        <taxon>Fusarium heterosporum species complex</taxon>
    </lineage>
</organism>
<keyword evidence="3" id="KW-0326">Glycosidase</keyword>
<dbReference type="InterPro" id="IPR045857">
    <property type="entry name" value="O16G_dom_2"/>
</dbReference>
<dbReference type="GO" id="GO:0000025">
    <property type="term" value="P:maltose catabolic process"/>
    <property type="evidence" value="ECO:0007669"/>
    <property type="project" value="TreeGrafter"/>
</dbReference>
<dbReference type="FunFam" id="3.20.20.80:FF:000064">
    <property type="entry name" value="Oligo-1,6-glucosidase"/>
    <property type="match status" value="2"/>
</dbReference>
<proteinExistence type="inferred from homology"/>
<dbReference type="Gene3D" id="2.60.40.1180">
    <property type="entry name" value="Golgi alpha-mannosidase II"/>
    <property type="match status" value="1"/>
</dbReference>
<dbReference type="EMBL" id="JAAGWQ010000069">
    <property type="protein sequence ID" value="KAF5671229.1"/>
    <property type="molecule type" value="Genomic_DNA"/>
</dbReference>
<keyword evidence="4" id="KW-0462">Maltose metabolism</keyword>
<dbReference type="GO" id="GO:0004575">
    <property type="term" value="F:sucrose alpha-glucosidase activity"/>
    <property type="evidence" value="ECO:0007669"/>
    <property type="project" value="TreeGrafter"/>
</dbReference>
<gene>
    <name evidence="7" type="ORF">FHETE_4199</name>
</gene>
<protein>
    <submittedName>
        <fullName evidence="7">Alpha-glucosidase (Maltase)</fullName>
    </submittedName>
</protein>
<evidence type="ECO:0000256" key="1">
    <source>
        <dbReference type="ARBA" id="ARBA00008061"/>
    </source>
</evidence>
<dbReference type="Proteomes" id="UP000567885">
    <property type="component" value="Unassembled WGS sequence"/>
</dbReference>
<dbReference type="InterPro" id="IPR017853">
    <property type="entry name" value="GH"/>
</dbReference>
<dbReference type="SUPFAM" id="SSF51445">
    <property type="entry name" value="(Trans)glycosidases"/>
    <property type="match status" value="1"/>
</dbReference>
<evidence type="ECO:0000256" key="5">
    <source>
        <dbReference type="SAM" id="MobiDB-lite"/>
    </source>
</evidence>
<feature type="domain" description="Glycosyl hydrolase family 13 catalytic" evidence="6">
    <location>
        <begin position="39"/>
        <end position="461"/>
    </location>
</feature>
<dbReference type="PANTHER" id="PTHR10357:SF232">
    <property type="entry name" value="GLYCOSYL HYDROLASE FAMILY 13 CATALYTIC DOMAIN-CONTAINING PROTEIN"/>
    <property type="match status" value="1"/>
</dbReference>
<evidence type="ECO:0000256" key="4">
    <source>
        <dbReference type="ARBA" id="ARBA00026248"/>
    </source>
</evidence>
<evidence type="ECO:0000313" key="8">
    <source>
        <dbReference type="Proteomes" id="UP000567885"/>
    </source>
</evidence>
<feature type="region of interest" description="Disordered" evidence="5">
    <location>
        <begin position="1"/>
        <end position="27"/>
    </location>
</feature>
<dbReference type="InterPro" id="IPR006047">
    <property type="entry name" value="GH13_cat_dom"/>
</dbReference>
<keyword evidence="8" id="KW-1185">Reference proteome</keyword>
<evidence type="ECO:0000313" key="7">
    <source>
        <dbReference type="EMBL" id="KAF5671229.1"/>
    </source>
</evidence>
<dbReference type="SMART" id="SM00642">
    <property type="entry name" value="Aamy"/>
    <property type="match status" value="1"/>
</dbReference>
<evidence type="ECO:0000256" key="2">
    <source>
        <dbReference type="ARBA" id="ARBA00022801"/>
    </source>
</evidence>
<feature type="compositionally biased region" description="Polar residues" evidence="5">
    <location>
        <begin position="14"/>
        <end position="24"/>
    </location>
</feature>
<dbReference type="GO" id="GO:0004574">
    <property type="term" value="F:oligo-1,6-glucosidase activity"/>
    <property type="evidence" value="ECO:0007669"/>
    <property type="project" value="TreeGrafter"/>
</dbReference>
<dbReference type="InterPro" id="IPR013780">
    <property type="entry name" value="Glyco_hydro_b"/>
</dbReference>
<comment type="caution">
    <text evidence="7">The sequence shown here is derived from an EMBL/GenBank/DDBJ whole genome shotgun (WGS) entry which is preliminary data.</text>
</comment>
<dbReference type="GO" id="GO:0005987">
    <property type="term" value="P:sucrose catabolic process"/>
    <property type="evidence" value="ECO:0007669"/>
    <property type="project" value="TreeGrafter"/>
</dbReference>
<dbReference type="AlphaFoldDB" id="A0A8H5TFG2"/>
<name>A0A8H5TFG2_FUSHE</name>
<dbReference type="GO" id="GO:0004556">
    <property type="term" value="F:alpha-amylase activity"/>
    <property type="evidence" value="ECO:0007669"/>
    <property type="project" value="TreeGrafter"/>
</dbReference>
<accession>A0A8H5TFG2</accession>
<dbReference type="Gene3D" id="3.20.20.80">
    <property type="entry name" value="Glycosidases"/>
    <property type="match status" value="1"/>
</dbReference>
<keyword evidence="2" id="KW-0378">Hydrolase</keyword>
<reference evidence="7 8" key="1">
    <citation type="submission" date="2020-05" db="EMBL/GenBank/DDBJ databases">
        <title>Identification and distribution of gene clusters putatively required for synthesis of sphingolipid metabolism inhibitors in phylogenetically diverse species of the filamentous fungus Fusarium.</title>
        <authorList>
            <person name="Kim H.-S."/>
            <person name="Busman M."/>
            <person name="Brown D.W."/>
            <person name="Divon H."/>
            <person name="Uhlig S."/>
            <person name="Proctor R.H."/>
        </authorList>
    </citation>
    <scope>NUCLEOTIDE SEQUENCE [LARGE SCALE GENOMIC DNA]</scope>
    <source>
        <strain evidence="7 8">NRRL 20693</strain>
    </source>
</reference>
<dbReference type="Pfam" id="PF00128">
    <property type="entry name" value="Alpha-amylase"/>
    <property type="match status" value="1"/>
</dbReference>
<dbReference type="PANTHER" id="PTHR10357">
    <property type="entry name" value="ALPHA-AMYLASE FAMILY MEMBER"/>
    <property type="match status" value="1"/>
</dbReference>
<evidence type="ECO:0000256" key="3">
    <source>
        <dbReference type="ARBA" id="ARBA00023295"/>
    </source>
</evidence>
<dbReference type="CDD" id="cd11333">
    <property type="entry name" value="AmyAc_SI_OligoGlu_DGase"/>
    <property type="match status" value="1"/>
</dbReference>
<comment type="similarity">
    <text evidence="1">Belongs to the glycosyl hydrolase 13 family.</text>
</comment>
<dbReference type="SUPFAM" id="SSF51011">
    <property type="entry name" value="Glycosyl hydrolase domain"/>
    <property type="match status" value="1"/>
</dbReference>
<dbReference type="OrthoDB" id="1740265at2759"/>
<evidence type="ECO:0000259" key="6">
    <source>
        <dbReference type="SMART" id="SM00642"/>
    </source>
</evidence>
<dbReference type="GO" id="GO:0033934">
    <property type="term" value="F:glucan 1,4-alpha-maltotriohydrolase activity"/>
    <property type="evidence" value="ECO:0007669"/>
    <property type="project" value="TreeGrafter"/>
</dbReference>